<sequence length="420" mass="44033">MSSPAAGASVAPQRFAALRNRYSRPYLITAGLSMLGDNTEHVITYWVLWETFHSPALVGFQVISHWLPFLLFSVSFGSLAERFDCRRVIQAAQALFIFVSLAWGVLLLTDSLQMWQACVLLILHGCAGSLWSPAEQLMLHDFVERKDLPGAVRMNATFRSLGVLFGPAVGAGLLLLLGPTVGIFVNVVFYLPMVILMMRTPFTGHTRDEPDASPRKRVGLIGAFRALGGLRNDKVTVSMFALSGLAALTTGGALQAVMPTFASSLGAGGGLGYGLLLFATGSGAVLGGFILEATGVLKPSINAAILGTLGYGTALLIFAVTNNYLVALIALVIAGVSNMASTSIGQSIVQLQAAPSQRGTTFGAYSMFSSGLRVGNGITLGVLGALVGIPFSMAVCAGALLLGALLIWFYARGAKPVDLG</sequence>
<feature type="transmembrane region" description="Helical" evidence="7">
    <location>
        <begin position="235"/>
        <end position="258"/>
    </location>
</feature>
<keyword evidence="4 7" id="KW-0812">Transmembrane</keyword>
<evidence type="ECO:0000259" key="8">
    <source>
        <dbReference type="PROSITE" id="PS50850"/>
    </source>
</evidence>
<comment type="subcellular location">
    <subcellularLocation>
        <location evidence="1">Cell membrane</location>
        <topology evidence="1">Multi-pass membrane protein</topology>
    </subcellularLocation>
</comment>
<reference evidence="9 10" key="1">
    <citation type="submission" date="2018-05" db="EMBL/GenBank/DDBJ databases">
        <title>Genetic diversity of glacier-inhabiting Cryobacterium bacteria in China and description of Cryobacterium mengkeensis sp. nov. and Arthrobacter glacialis sp. nov.</title>
        <authorList>
            <person name="Liu Q."/>
            <person name="Xin Y.-H."/>
        </authorList>
    </citation>
    <scope>NUCLEOTIDE SEQUENCE [LARGE SCALE GENOMIC DNA]</scope>
    <source>
        <strain evidence="9 10">B7</strain>
    </source>
</reference>
<keyword evidence="10" id="KW-1185">Reference proteome</keyword>
<evidence type="ECO:0000313" key="10">
    <source>
        <dbReference type="Proteomes" id="UP000247980"/>
    </source>
</evidence>
<comment type="caution">
    <text evidence="9">The sequence shown here is derived from an EMBL/GenBank/DDBJ whole genome shotgun (WGS) entry which is preliminary data.</text>
</comment>
<feature type="transmembrane region" description="Helical" evidence="7">
    <location>
        <begin position="389"/>
        <end position="411"/>
    </location>
</feature>
<dbReference type="InterPro" id="IPR020846">
    <property type="entry name" value="MFS_dom"/>
</dbReference>
<feature type="transmembrane region" description="Helical" evidence="7">
    <location>
        <begin position="270"/>
        <end position="291"/>
    </location>
</feature>
<dbReference type="PROSITE" id="PS50850">
    <property type="entry name" value="MFS"/>
    <property type="match status" value="1"/>
</dbReference>
<keyword evidence="2" id="KW-0813">Transport</keyword>
<keyword evidence="5 7" id="KW-1133">Transmembrane helix</keyword>
<protein>
    <submittedName>
        <fullName evidence="9">MFS transporter</fullName>
    </submittedName>
</protein>
<name>A0A2V5ISA3_9MICC</name>
<evidence type="ECO:0000256" key="6">
    <source>
        <dbReference type="ARBA" id="ARBA00023136"/>
    </source>
</evidence>
<dbReference type="AlphaFoldDB" id="A0A2V5ISA3"/>
<dbReference type="InterPro" id="IPR036259">
    <property type="entry name" value="MFS_trans_sf"/>
</dbReference>
<feature type="transmembrane region" description="Helical" evidence="7">
    <location>
        <begin position="56"/>
        <end position="76"/>
    </location>
</feature>
<dbReference type="OrthoDB" id="145388at2"/>
<dbReference type="EMBL" id="QJVC01000003">
    <property type="protein sequence ID" value="PYI39405.1"/>
    <property type="molecule type" value="Genomic_DNA"/>
</dbReference>
<evidence type="ECO:0000256" key="3">
    <source>
        <dbReference type="ARBA" id="ARBA00022475"/>
    </source>
</evidence>
<feature type="domain" description="Major facilitator superfamily (MFS) profile" evidence="8">
    <location>
        <begin position="1"/>
        <end position="415"/>
    </location>
</feature>
<keyword evidence="3" id="KW-1003">Cell membrane</keyword>
<dbReference type="GO" id="GO:0022857">
    <property type="term" value="F:transmembrane transporter activity"/>
    <property type="evidence" value="ECO:0007669"/>
    <property type="project" value="InterPro"/>
</dbReference>
<dbReference type="Gene3D" id="1.20.1250.20">
    <property type="entry name" value="MFS general substrate transporter like domains"/>
    <property type="match status" value="1"/>
</dbReference>
<evidence type="ECO:0000256" key="2">
    <source>
        <dbReference type="ARBA" id="ARBA00022448"/>
    </source>
</evidence>
<evidence type="ECO:0000313" key="9">
    <source>
        <dbReference type="EMBL" id="PYI39405.1"/>
    </source>
</evidence>
<dbReference type="PRINTS" id="PR01988">
    <property type="entry name" value="EXPORTERBACE"/>
</dbReference>
<dbReference type="Proteomes" id="UP000247980">
    <property type="component" value="Unassembled WGS sequence"/>
</dbReference>
<evidence type="ECO:0000256" key="4">
    <source>
        <dbReference type="ARBA" id="ARBA00022692"/>
    </source>
</evidence>
<dbReference type="RefSeq" id="WP_110484309.1">
    <property type="nucleotide sequence ID" value="NZ_QJVC01000003.1"/>
</dbReference>
<dbReference type="InterPro" id="IPR022324">
    <property type="entry name" value="Bacilysin_exporter_BacE_put"/>
</dbReference>
<dbReference type="GO" id="GO:0005886">
    <property type="term" value="C:plasma membrane"/>
    <property type="evidence" value="ECO:0007669"/>
    <property type="project" value="UniProtKB-SubCell"/>
</dbReference>
<keyword evidence="6 7" id="KW-0472">Membrane</keyword>
<dbReference type="PANTHER" id="PTHR23513:SF11">
    <property type="entry name" value="STAPHYLOFERRIN A TRANSPORTER"/>
    <property type="match status" value="1"/>
</dbReference>
<evidence type="ECO:0000256" key="5">
    <source>
        <dbReference type="ARBA" id="ARBA00022989"/>
    </source>
</evidence>
<proteinExistence type="predicted"/>
<accession>A0A2V5ISA3</accession>
<dbReference type="InterPro" id="IPR010290">
    <property type="entry name" value="TM_effector"/>
</dbReference>
<dbReference type="CDD" id="cd06173">
    <property type="entry name" value="MFS_MefA_like"/>
    <property type="match status" value="1"/>
</dbReference>
<evidence type="ECO:0000256" key="1">
    <source>
        <dbReference type="ARBA" id="ARBA00004651"/>
    </source>
</evidence>
<dbReference type="Pfam" id="PF05977">
    <property type="entry name" value="MFS_3"/>
    <property type="match status" value="1"/>
</dbReference>
<dbReference type="PANTHER" id="PTHR23513">
    <property type="entry name" value="INTEGRAL MEMBRANE EFFLUX PROTEIN-RELATED"/>
    <property type="match status" value="1"/>
</dbReference>
<dbReference type="SUPFAM" id="SSF103473">
    <property type="entry name" value="MFS general substrate transporter"/>
    <property type="match status" value="1"/>
</dbReference>
<organism evidence="9 10">
    <name type="scientific">Arthrobacter psychrolactophilus</name>
    <dbReference type="NCBI Taxonomy" id="92442"/>
    <lineage>
        <taxon>Bacteria</taxon>
        <taxon>Bacillati</taxon>
        <taxon>Actinomycetota</taxon>
        <taxon>Actinomycetes</taxon>
        <taxon>Micrococcales</taxon>
        <taxon>Micrococcaceae</taxon>
        <taxon>Arthrobacter</taxon>
    </lineage>
</organism>
<feature type="transmembrane region" description="Helical" evidence="7">
    <location>
        <begin position="88"/>
        <end position="108"/>
    </location>
</feature>
<gene>
    <name evidence="9" type="ORF">CVS30_05455</name>
</gene>
<evidence type="ECO:0000256" key="7">
    <source>
        <dbReference type="SAM" id="Phobius"/>
    </source>
</evidence>